<gene>
    <name evidence="2" type="ORF">HMPREF9248_0569</name>
</gene>
<dbReference type="EMBL" id="AEDQ01000029">
    <property type="protein sequence ID" value="EFL43882.1"/>
    <property type="molecule type" value="Genomic_DNA"/>
</dbReference>
<name>A0ABP2IXV4_9ACTN</name>
<evidence type="ECO:0000313" key="2">
    <source>
        <dbReference type="EMBL" id="EFL43882.1"/>
    </source>
</evidence>
<reference evidence="2 3" key="1">
    <citation type="submission" date="2010-08" db="EMBL/GenBank/DDBJ databases">
        <authorList>
            <person name="Durkin A.S."/>
            <person name="Madupu R."/>
            <person name="Torralba M."/>
            <person name="Gillis M."/>
            <person name="Methe B."/>
            <person name="Sutton G."/>
            <person name="Nelson K.E."/>
        </authorList>
    </citation>
    <scope>NUCLEOTIDE SEQUENCE [LARGE SCALE GENOMIC DNA]</scope>
    <source>
        <strain evidence="2 3">PB189-T1-4</strain>
    </source>
</reference>
<protein>
    <submittedName>
        <fullName evidence="2">Uncharacterized protein</fullName>
    </submittedName>
</protein>
<keyword evidence="3" id="KW-1185">Reference proteome</keyword>
<proteinExistence type="predicted"/>
<comment type="caution">
    <text evidence="2">The sequence shown here is derived from an EMBL/GenBank/DDBJ whole genome shotgun (WGS) entry which is preliminary data.</text>
</comment>
<evidence type="ECO:0000256" key="1">
    <source>
        <dbReference type="SAM" id="MobiDB-lite"/>
    </source>
</evidence>
<dbReference type="Proteomes" id="UP000004431">
    <property type="component" value="Unassembled WGS sequence"/>
</dbReference>
<feature type="region of interest" description="Disordered" evidence="1">
    <location>
        <begin position="1"/>
        <end position="20"/>
    </location>
</feature>
<evidence type="ECO:0000313" key="3">
    <source>
        <dbReference type="Proteomes" id="UP000004431"/>
    </source>
</evidence>
<organism evidence="2 3">
    <name type="scientific">Fannyhessea vaginae PB189-T1-4</name>
    <dbReference type="NCBI Taxonomy" id="866774"/>
    <lineage>
        <taxon>Bacteria</taxon>
        <taxon>Bacillati</taxon>
        <taxon>Actinomycetota</taxon>
        <taxon>Coriobacteriia</taxon>
        <taxon>Coriobacteriales</taxon>
        <taxon>Atopobiaceae</taxon>
        <taxon>Fannyhessea</taxon>
    </lineage>
</organism>
<sequence>MPFEAHLNAAKNRPNAPTWENTKPTFLCFAAARQNGGETRVKVG</sequence>
<accession>A0ABP2IXV4</accession>